<evidence type="ECO:0000313" key="3">
    <source>
        <dbReference type="Proteomes" id="UP000566813"/>
    </source>
</evidence>
<keyword evidence="1" id="KW-0472">Membrane</keyword>
<feature type="transmembrane region" description="Helical" evidence="1">
    <location>
        <begin position="211"/>
        <end position="232"/>
    </location>
</feature>
<feature type="transmembrane region" description="Helical" evidence="1">
    <location>
        <begin position="138"/>
        <end position="157"/>
    </location>
</feature>
<evidence type="ECO:0000256" key="1">
    <source>
        <dbReference type="SAM" id="Phobius"/>
    </source>
</evidence>
<sequence>MIALSRSFGSRRLDNALLLILPLAAMLPLLLSGVLALNDLGAHVGRFAVQLDGGASPELRQWYSFRWALIPNLGIDLLVAGLGPVVGLERAVWLSVMAIPALHTAGVLLLSRAVHGRIVPGAILAVPLGYSQVLHFGFVNYALSAALALLALALWITLGDRGMVRSRWLLFVPIGQVLWICHLSGWAAFCVMAAAEALVRERDSGSDPGRALVHAGIAVLPLAGGPLLGMLLGPHNVASAGELATLSSKALWLKLVLWDRWPWWDMASAALMTVFIVWSWVSPSFHRHRGLAFAGILLSAAYLMLPFGIRGSFYADMRLLPLTLSILLVAARPAERLAARTAAAIMLAALAFAGARIAGNAASHHLWAEKINRSLSLLDAVPRGSQMVNLYVMPCGAEDITNGERRAHIGGYALARRHAFDNGQFILPGGQLLSVHNPAAGEFARSDILGTSLGACPKMVRLADMAGRIPPAMTYLWVNGIAPDTRLPGWQAIAASGDSVMFRRVPQARE</sequence>
<organism evidence="2 3">
    <name type="scientific">Novosphingobium flavum</name>
    <dbReference type="NCBI Taxonomy" id="1778672"/>
    <lineage>
        <taxon>Bacteria</taxon>
        <taxon>Pseudomonadati</taxon>
        <taxon>Pseudomonadota</taxon>
        <taxon>Alphaproteobacteria</taxon>
        <taxon>Sphingomonadales</taxon>
        <taxon>Sphingomonadaceae</taxon>
        <taxon>Novosphingobium</taxon>
    </lineage>
</organism>
<proteinExistence type="predicted"/>
<dbReference type="Proteomes" id="UP000566813">
    <property type="component" value="Unassembled WGS sequence"/>
</dbReference>
<feature type="transmembrane region" description="Helical" evidence="1">
    <location>
        <begin position="177"/>
        <end position="199"/>
    </location>
</feature>
<dbReference type="RefSeq" id="WP_185664860.1">
    <property type="nucleotide sequence ID" value="NZ_JACLAW010000010.1"/>
</dbReference>
<dbReference type="AlphaFoldDB" id="A0A7X1FUH9"/>
<name>A0A7X1FUH9_9SPHN</name>
<evidence type="ECO:0000313" key="2">
    <source>
        <dbReference type="EMBL" id="MBC2666562.1"/>
    </source>
</evidence>
<feature type="transmembrane region" description="Helical" evidence="1">
    <location>
        <begin position="290"/>
        <end position="307"/>
    </location>
</feature>
<feature type="transmembrane region" description="Helical" evidence="1">
    <location>
        <begin position="91"/>
        <end position="110"/>
    </location>
</feature>
<protein>
    <submittedName>
        <fullName evidence="2">GtrA family protein</fullName>
    </submittedName>
</protein>
<keyword evidence="1" id="KW-1133">Transmembrane helix</keyword>
<feature type="transmembrane region" description="Helical" evidence="1">
    <location>
        <begin position="261"/>
        <end position="281"/>
    </location>
</feature>
<accession>A0A7X1FUH9</accession>
<dbReference type="EMBL" id="JACLAW010000010">
    <property type="protein sequence ID" value="MBC2666562.1"/>
    <property type="molecule type" value="Genomic_DNA"/>
</dbReference>
<comment type="caution">
    <text evidence="2">The sequence shown here is derived from an EMBL/GenBank/DDBJ whole genome shotgun (WGS) entry which is preliminary data.</text>
</comment>
<keyword evidence="3" id="KW-1185">Reference proteome</keyword>
<reference evidence="2 3" key="1">
    <citation type="submission" date="2020-08" db="EMBL/GenBank/DDBJ databases">
        <title>The genome sequence of type strain Novosphingobium flavum NBRC 111647.</title>
        <authorList>
            <person name="Liu Y."/>
        </authorList>
    </citation>
    <scope>NUCLEOTIDE SEQUENCE [LARGE SCALE GENOMIC DNA]</scope>
    <source>
        <strain evidence="2 3">NBRC 111647</strain>
    </source>
</reference>
<gene>
    <name evidence="2" type="ORF">H7F51_13640</name>
</gene>
<keyword evidence="1" id="KW-0812">Transmembrane</keyword>